<gene>
    <name evidence="1" type="ORF">Enr13x_03590</name>
</gene>
<proteinExistence type="predicted"/>
<organism evidence="1 2">
    <name type="scientific">Stieleria neptunia</name>
    <dbReference type="NCBI Taxonomy" id="2527979"/>
    <lineage>
        <taxon>Bacteria</taxon>
        <taxon>Pseudomonadati</taxon>
        <taxon>Planctomycetota</taxon>
        <taxon>Planctomycetia</taxon>
        <taxon>Pirellulales</taxon>
        <taxon>Pirellulaceae</taxon>
        <taxon>Stieleria</taxon>
    </lineage>
</organism>
<protein>
    <submittedName>
        <fullName evidence="1">Uncharacterized protein</fullName>
    </submittedName>
</protein>
<evidence type="ECO:0000313" key="1">
    <source>
        <dbReference type="EMBL" id="QDV40553.1"/>
    </source>
</evidence>
<name>A0A518HIC1_9BACT</name>
<sequence length="50" mass="5706">MFGLFGSNPPLTTRQRTELELLMRRIVQRIGESRPFAACSEDIRVNSLTP</sequence>
<evidence type="ECO:0000313" key="2">
    <source>
        <dbReference type="Proteomes" id="UP000319004"/>
    </source>
</evidence>
<dbReference type="KEGG" id="snep:Enr13x_03590"/>
<dbReference type="Proteomes" id="UP000319004">
    <property type="component" value="Chromosome"/>
</dbReference>
<accession>A0A518HIC1</accession>
<reference evidence="1 2" key="1">
    <citation type="submission" date="2019-03" db="EMBL/GenBank/DDBJ databases">
        <title>Deep-cultivation of Planctomycetes and their phenomic and genomic characterization uncovers novel biology.</title>
        <authorList>
            <person name="Wiegand S."/>
            <person name="Jogler M."/>
            <person name="Boedeker C."/>
            <person name="Pinto D."/>
            <person name="Vollmers J."/>
            <person name="Rivas-Marin E."/>
            <person name="Kohn T."/>
            <person name="Peeters S.H."/>
            <person name="Heuer A."/>
            <person name="Rast P."/>
            <person name="Oberbeckmann S."/>
            <person name="Bunk B."/>
            <person name="Jeske O."/>
            <person name="Meyerdierks A."/>
            <person name="Storesund J.E."/>
            <person name="Kallscheuer N."/>
            <person name="Luecker S."/>
            <person name="Lage O.M."/>
            <person name="Pohl T."/>
            <person name="Merkel B.J."/>
            <person name="Hornburger P."/>
            <person name="Mueller R.-W."/>
            <person name="Bruemmer F."/>
            <person name="Labrenz M."/>
            <person name="Spormann A.M."/>
            <person name="Op den Camp H."/>
            <person name="Overmann J."/>
            <person name="Amann R."/>
            <person name="Jetten M.S.M."/>
            <person name="Mascher T."/>
            <person name="Medema M.H."/>
            <person name="Devos D.P."/>
            <person name="Kaster A.-K."/>
            <person name="Ovreas L."/>
            <person name="Rohde M."/>
            <person name="Galperin M.Y."/>
            <person name="Jogler C."/>
        </authorList>
    </citation>
    <scope>NUCLEOTIDE SEQUENCE [LARGE SCALE GENOMIC DNA]</scope>
    <source>
        <strain evidence="1 2">Enr13</strain>
    </source>
</reference>
<dbReference type="AlphaFoldDB" id="A0A518HIC1"/>
<dbReference type="EMBL" id="CP037423">
    <property type="protein sequence ID" value="QDV40553.1"/>
    <property type="molecule type" value="Genomic_DNA"/>
</dbReference>
<keyword evidence="2" id="KW-1185">Reference proteome</keyword>